<protein>
    <recommendedName>
        <fullName evidence="1">Thioredoxin domain-containing protein</fullName>
    </recommendedName>
</protein>
<gene>
    <name evidence="2" type="ORF">LWI29_025049</name>
</gene>
<dbReference type="PROSITE" id="PS00194">
    <property type="entry name" value="THIOREDOXIN_1"/>
    <property type="match status" value="1"/>
</dbReference>
<name>A0AA39SQA1_ACESA</name>
<dbReference type="PANTHER" id="PTHR10438:SF394">
    <property type="entry name" value="THIOREDOXIN-LIKE PROTEIN CXXS2-RELATED"/>
    <property type="match status" value="1"/>
</dbReference>
<dbReference type="SUPFAM" id="SSF52833">
    <property type="entry name" value="Thioredoxin-like"/>
    <property type="match status" value="1"/>
</dbReference>
<dbReference type="InterPro" id="IPR017937">
    <property type="entry name" value="Thioredoxin_CS"/>
</dbReference>
<evidence type="ECO:0000259" key="1">
    <source>
        <dbReference type="PROSITE" id="PS51352"/>
    </source>
</evidence>
<dbReference type="PRINTS" id="PR00421">
    <property type="entry name" value="THIOREDOXIN"/>
</dbReference>
<dbReference type="Pfam" id="PF00085">
    <property type="entry name" value="Thioredoxin"/>
    <property type="match status" value="1"/>
</dbReference>
<feature type="domain" description="Thioredoxin" evidence="1">
    <location>
        <begin position="11"/>
        <end position="145"/>
    </location>
</feature>
<organism evidence="2 3">
    <name type="scientific">Acer saccharum</name>
    <name type="common">Sugar maple</name>
    <dbReference type="NCBI Taxonomy" id="4024"/>
    <lineage>
        <taxon>Eukaryota</taxon>
        <taxon>Viridiplantae</taxon>
        <taxon>Streptophyta</taxon>
        <taxon>Embryophyta</taxon>
        <taxon>Tracheophyta</taxon>
        <taxon>Spermatophyta</taxon>
        <taxon>Magnoliopsida</taxon>
        <taxon>eudicotyledons</taxon>
        <taxon>Gunneridae</taxon>
        <taxon>Pentapetalae</taxon>
        <taxon>rosids</taxon>
        <taxon>malvids</taxon>
        <taxon>Sapindales</taxon>
        <taxon>Sapindaceae</taxon>
        <taxon>Hippocastanoideae</taxon>
        <taxon>Acereae</taxon>
        <taxon>Acer</taxon>
    </lineage>
</organism>
<accession>A0AA39SQA1</accession>
<dbReference type="CDD" id="cd02947">
    <property type="entry name" value="TRX_family"/>
    <property type="match status" value="1"/>
</dbReference>
<dbReference type="InterPro" id="IPR036249">
    <property type="entry name" value="Thioredoxin-like_sf"/>
</dbReference>
<dbReference type="InterPro" id="IPR050620">
    <property type="entry name" value="Thioredoxin_H-type-like"/>
</dbReference>
<keyword evidence="3" id="KW-1185">Reference proteome</keyword>
<dbReference type="Gene3D" id="3.40.30.10">
    <property type="entry name" value="Glutaredoxin"/>
    <property type="match status" value="1"/>
</dbReference>
<sequence>MNLDLFCSCQLKISQQGRGHDVDDDDEKDHHEEIAGGNVHLITSMANWEAKLSESIKDDKIVVANFSAPWCVPCKKITPAYIEIADKYPSIICLTVNVDELPEFSCSWGIKATPTFFFLKEGRQVDKLIGANKLELERKAAASTNLSTKTCN</sequence>
<dbReference type="AlphaFoldDB" id="A0AA39SQA1"/>
<dbReference type="PROSITE" id="PS51352">
    <property type="entry name" value="THIOREDOXIN_2"/>
    <property type="match status" value="1"/>
</dbReference>
<dbReference type="Proteomes" id="UP001168877">
    <property type="component" value="Unassembled WGS sequence"/>
</dbReference>
<reference evidence="2" key="1">
    <citation type="journal article" date="2022" name="Plant J.">
        <title>Strategies of tolerance reflected in two North American maple genomes.</title>
        <authorList>
            <person name="McEvoy S.L."/>
            <person name="Sezen U.U."/>
            <person name="Trouern-Trend A."/>
            <person name="McMahon S.M."/>
            <person name="Schaberg P.G."/>
            <person name="Yang J."/>
            <person name="Wegrzyn J.L."/>
            <person name="Swenson N.G."/>
        </authorList>
    </citation>
    <scope>NUCLEOTIDE SEQUENCE</scope>
    <source>
        <strain evidence="2">NS2018</strain>
    </source>
</reference>
<evidence type="ECO:0000313" key="3">
    <source>
        <dbReference type="Proteomes" id="UP001168877"/>
    </source>
</evidence>
<dbReference type="InterPro" id="IPR013766">
    <property type="entry name" value="Thioredoxin_domain"/>
</dbReference>
<dbReference type="PANTHER" id="PTHR10438">
    <property type="entry name" value="THIOREDOXIN"/>
    <property type="match status" value="1"/>
</dbReference>
<comment type="caution">
    <text evidence="2">The sequence shown here is derived from an EMBL/GenBank/DDBJ whole genome shotgun (WGS) entry which is preliminary data.</text>
</comment>
<proteinExistence type="predicted"/>
<evidence type="ECO:0000313" key="2">
    <source>
        <dbReference type="EMBL" id="KAK0592769.1"/>
    </source>
</evidence>
<dbReference type="EMBL" id="JAUESC010000380">
    <property type="protein sequence ID" value="KAK0592769.1"/>
    <property type="molecule type" value="Genomic_DNA"/>
</dbReference>
<reference evidence="2" key="2">
    <citation type="submission" date="2023-06" db="EMBL/GenBank/DDBJ databases">
        <authorList>
            <person name="Swenson N.G."/>
            <person name="Wegrzyn J.L."/>
            <person name="Mcevoy S.L."/>
        </authorList>
    </citation>
    <scope>NUCLEOTIDE SEQUENCE</scope>
    <source>
        <strain evidence="2">NS2018</strain>
        <tissue evidence="2">Leaf</tissue>
    </source>
</reference>